<keyword evidence="4" id="KW-0234">DNA repair</keyword>
<feature type="repeat" description="WD" evidence="5">
    <location>
        <begin position="105"/>
        <end position="147"/>
    </location>
</feature>
<dbReference type="Pfam" id="PF00400">
    <property type="entry name" value="WD40"/>
    <property type="match status" value="4"/>
</dbReference>
<feature type="repeat" description="WD" evidence="5">
    <location>
        <begin position="191"/>
        <end position="233"/>
    </location>
</feature>
<keyword evidence="3" id="KW-0227">DNA damage</keyword>
<dbReference type="CDD" id="cd00200">
    <property type="entry name" value="WD40"/>
    <property type="match status" value="1"/>
</dbReference>
<dbReference type="SUPFAM" id="SSF50978">
    <property type="entry name" value="WD40 repeat-like"/>
    <property type="match status" value="1"/>
</dbReference>
<dbReference type="PANTHER" id="PTHR46202:SF1">
    <property type="entry name" value="DNA EXCISION REPAIR PROTEIN ERCC-8"/>
    <property type="match status" value="1"/>
</dbReference>
<keyword evidence="2" id="KW-0677">Repeat</keyword>
<evidence type="ECO:0000313" key="7">
    <source>
        <dbReference type="Proteomes" id="UP000095009"/>
    </source>
</evidence>
<dbReference type="InterPro" id="IPR042238">
    <property type="entry name" value="Rad28/ERCC8/Ckn1/ATCSA-1"/>
</dbReference>
<dbReference type="PANTHER" id="PTHR46202">
    <property type="entry name" value="DNA EXCISION REPAIR PROTEIN ERCC-8"/>
    <property type="match status" value="1"/>
</dbReference>
<keyword evidence="1 5" id="KW-0853">WD repeat</keyword>
<proteinExistence type="predicted"/>
<gene>
    <name evidence="6" type="ORF">NADFUDRAFT_13753</name>
</gene>
<organism evidence="6 7">
    <name type="scientific">Nadsonia fulvescens var. elongata DSM 6958</name>
    <dbReference type="NCBI Taxonomy" id="857566"/>
    <lineage>
        <taxon>Eukaryota</taxon>
        <taxon>Fungi</taxon>
        <taxon>Dikarya</taxon>
        <taxon>Ascomycota</taxon>
        <taxon>Saccharomycotina</taxon>
        <taxon>Dipodascomycetes</taxon>
        <taxon>Dipodascales</taxon>
        <taxon>Dipodascales incertae sedis</taxon>
        <taxon>Nadsonia</taxon>
    </lineage>
</organism>
<dbReference type="AlphaFoldDB" id="A0A1E3PLP9"/>
<dbReference type="OrthoDB" id="361494at2759"/>
<dbReference type="GO" id="GO:0031464">
    <property type="term" value="C:Cul4A-RING E3 ubiquitin ligase complex"/>
    <property type="evidence" value="ECO:0007669"/>
    <property type="project" value="TreeGrafter"/>
</dbReference>
<feature type="non-terminal residue" evidence="6">
    <location>
        <position position="412"/>
    </location>
</feature>
<dbReference type="Gene3D" id="2.130.10.10">
    <property type="entry name" value="YVTN repeat-like/Quinoprotein amine dehydrogenase"/>
    <property type="match status" value="1"/>
</dbReference>
<dbReference type="PROSITE" id="PS00678">
    <property type="entry name" value="WD_REPEATS_1"/>
    <property type="match status" value="3"/>
</dbReference>
<sequence>MQSFIQSRECNIISPLRFKYALNERMYAQMSWSTNRDQPYPIFPRVHTGAVNSLSVDSAENRFLLSGGADSSIRIWDLEENVPSLSIGNEMGFNSMSCVATIPRREGHKFGVSAVEWWPCDNGLFVSSSFDNTLRVWDTNTLQSAYRFDLKSKIYGFSITMTGSHSLVATAADHPMIRLLDLRTTSSAQTLIGHTGKVLSIAWSPVDPYCLATGGSDGTVRIWDIRQNNACVTSLDYMQRTSKATNTPLKSRKAHLGAVNGLCWFPTGKTLISSGNDEKIRLWDLNDECSGPTGSGISGRNMLVNFGPHIRNRHLQNLTPCLSPVGDLVFPYLFYPSDNGEVFIFQTEDGKVVKRLSDTINTPRCVSIVSRGNGSLIYYTGDMNGDIKTLKPELARPELVEEVAPGDDSDDD</sequence>
<dbReference type="GO" id="GO:0070912">
    <property type="term" value="C:Ddb1-Ckn1 complex"/>
    <property type="evidence" value="ECO:0007669"/>
    <property type="project" value="EnsemblFungi"/>
</dbReference>
<accession>A0A1E3PLP9</accession>
<dbReference type="Proteomes" id="UP000095009">
    <property type="component" value="Unassembled WGS sequence"/>
</dbReference>
<dbReference type="InterPro" id="IPR015943">
    <property type="entry name" value="WD40/YVTN_repeat-like_dom_sf"/>
</dbReference>
<dbReference type="InterPro" id="IPR036322">
    <property type="entry name" value="WD40_repeat_dom_sf"/>
</dbReference>
<dbReference type="SMART" id="SM00320">
    <property type="entry name" value="WD40"/>
    <property type="match status" value="4"/>
</dbReference>
<evidence type="ECO:0000256" key="4">
    <source>
        <dbReference type="ARBA" id="ARBA00023204"/>
    </source>
</evidence>
<dbReference type="InterPro" id="IPR020472">
    <property type="entry name" value="WD40_PAC1"/>
</dbReference>
<dbReference type="InterPro" id="IPR001680">
    <property type="entry name" value="WD40_rpt"/>
</dbReference>
<evidence type="ECO:0000256" key="1">
    <source>
        <dbReference type="ARBA" id="ARBA00022574"/>
    </source>
</evidence>
<evidence type="ECO:0000256" key="5">
    <source>
        <dbReference type="PROSITE-ProRule" id="PRU00221"/>
    </source>
</evidence>
<evidence type="ECO:0000313" key="6">
    <source>
        <dbReference type="EMBL" id="ODQ66359.1"/>
    </source>
</evidence>
<dbReference type="GO" id="GO:0000209">
    <property type="term" value="P:protein polyubiquitination"/>
    <property type="evidence" value="ECO:0007669"/>
    <property type="project" value="TreeGrafter"/>
</dbReference>
<dbReference type="EMBL" id="KV454408">
    <property type="protein sequence ID" value="ODQ66359.1"/>
    <property type="molecule type" value="Genomic_DNA"/>
</dbReference>
<feature type="repeat" description="WD" evidence="5">
    <location>
        <begin position="252"/>
        <end position="286"/>
    </location>
</feature>
<name>A0A1E3PLP9_9ASCO</name>
<dbReference type="PRINTS" id="PR00320">
    <property type="entry name" value="GPROTEINBRPT"/>
</dbReference>
<feature type="repeat" description="WD" evidence="5">
    <location>
        <begin position="44"/>
        <end position="86"/>
    </location>
</feature>
<dbReference type="GO" id="GO:0043161">
    <property type="term" value="P:proteasome-mediated ubiquitin-dependent protein catabolic process"/>
    <property type="evidence" value="ECO:0007669"/>
    <property type="project" value="TreeGrafter"/>
</dbReference>
<dbReference type="GO" id="GO:0006283">
    <property type="term" value="P:transcription-coupled nucleotide-excision repair"/>
    <property type="evidence" value="ECO:0007669"/>
    <property type="project" value="EnsemblFungi"/>
</dbReference>
<evidence type="ECO:0000256" key="3">
    <source>
        <dbReference type="ARBA" id="ARBA00022763"/>
    </source>
</evidence>
<evidence type="ECO:0000256" key="2">
    <source>
        <dbReference type="ARBA" id="ARBA00022737"/>
    </source>
</evidence>
<dbReference type="InterPro" id="IPR019775">
    <property type="entry name" value="WD40_repeat_CS"/>
</dbReference>
<dbReference type="STRING" id="857566.A0A1E3PLP9"/>
<protein>
    <submittedName>
        <fullName evidence="6">WD40 repeat-like protein</fullName>
    </submittedName>
</protein>
<keyword evidence="7" id="KW-1185">Reference proteome</keyword>
<reference evidence="6 7" key="1">
    <citation type="journal article" date="2016" name="Proc. Natl. Acad. Sci. U.S.A.">
        <title>Comparative genomics of biotechnologically important yeasts.</title>
        <authorList>
            <person name="Riley R."/>
            <person name="Haridas S."/>
            <person name="Wolfe K.H."/>
            <person name="Lopes M.R."/>
            <person name="Hittinger C.T."/>
            <person name="Goeker M."/>
            <person name="Salamov A.A."/>
            <person name="Wisecaver J.H."/>
            <person name="Long T.M."/>
            <person name="Calvey C.H."/>
            <person name="Aerts A.L."/>
            <person name="Barry K.W."/>
            <person name="Choi C."/>
            <person name="Clum A."/>
            <person name="Coughlan A.Y."/>
            <person name="Deshpande S."/>
            <person name="Douglass A.P."/>
            <person name="Hanson S.J."/>
            <person name="Klenk H.-P."/>
            <person name="LaButti K.M."/>
            <person name="Lapidus A."/>
            <person name="Lindquist E.A."/>
            <person name="Lipzen A.M."/>
            <person name="Meier-Kolthoff J.P."/>
            <person name="Ohm R.A."/>
            <person name="Otillar R.P."/>
            <person name="Pangilinan J.L."/>
            <person name="Peng Y."/>
            <person name="Rokas A."/>
            <person name="Rosa C.A."/>
            <person name="Scheuner C."/>
            <person name="Sibirny A.A."/>
            <person name="Slot J.C."/>
            <person name="Stielow J.B."/>
            <person name="Sun H."/>
            <person name="Kurtzman C.P."/>
            <person name="Blackwell M."/>
            <person name="Grigoriev I.V."/>
            <person name="Jeffries T.W."/>
        </authorList>
    </citation>
    <scope>NUCLEOTIDE SEQUENCE [LARGE SCALE GENOMIC DNA]</scope>
    <source>
        <strain evidence="6 7">DSM 6958</strain>
    </source>
</reference>
<dbReference type="PROSITE" id="PS50082">
    <property type="entry name" value="WD_REPEATS_2"/>
    <property type="match status" value="4"/>
</dbReference>
<dbReference type="PROSITE" id="PS50294">
    <property type="entry name" value="WD_REPEATS_REGION"/>
    <property type="match status" value="4"/>
</dbReference>